<dbReference type="Proteomes" id="UP000182379">
    <property type="component" value="Unassembled WGS sequence"/>
</dbReference>
<comment type="pathway">
    <text evidence="10 11">Cell wall biogenesis; peptidoglycan biosynthesis.</text>
</comment>
<dbReference type="InterPro" id="IPR005863">
    <property type="entry name" value="UDP-N-AcMur_synth"/>
</dbReference>
<dbReference type="InterPro" id="IPR051046">
    <property type="entry name" value="MurCDEF_CellWall_CoF430Synth"/>
</dbReference>
<evidence type="ECO:0000313" key="16">
    <source>
        <dbReference type="Proteomes" id="UP000182379"/>
    </source>
</evidence>
<evidence type="ECO:0000256" key="1">
    <source>
        <dbReference type="ARBA" id="ARBA00022490"/>
    </source>
</evidence>
<comment type="similarity">
    <text evidence="10">Belongs to the MurCDEF family. MurF subfamily.</text>
</comment>
<feature type="domain" description="Mur ligase C-terminal" evidence="13">
    <location>
        <begin position="316"/>
        <end position="440"/>
    </location>
</feature>
<evidence type="ECO:0000256" key="7">
    <source>
        <dbReference type="ARBA" id="ARBA00022984"/>
    </source>
</evidence>
<dbReference type="EMBL" id="FNOP01000001">
    <property type="protein sequence ID" value="SDW36273.1"/>
    <property type="molecule type" value="Genomic_DNA"/>
</dbReference>
<evidence type="ECO:0000259" key="14">
    <source>
        <dbReference type="Pfam" id="PF08245"/>
    </source>
</evidence>
<dbReference type="Gene3D" id="3.40.1390.10">
    <property type="entry name" value="MurE/MurF, N-terminal domain"/>
    <property type="match status" value="1"/>
</dbReference>
<dbReference type="InterPro" id="IPR036565">
    <property type="entry name" value="Mur-like_cat_sf"/>
</dbReference>
<dbReference type="PANTHER" id="PTHR43024:SF1">
    <property type="entry name" value="UDP-N-ACETYLMURAMOYL-TRIPEPTIDE--D-ALANYL-D-ALANINE LIGASE"/>
    <property type="match status" value="1"/>
</dbReference>
<dbReference type="UniPathway" id="UPA00219"/>
<evidence type="ECO:0000256" key="11">
    <source>
        <dbReference type="RuleBase" id="RU004136"/>
    </source>
</evidence>
<keyword evidence="3 10" id="KW-0132">Cell division</keyword>
<dbReference type="SUPFAM" id="SSF53244">
    <property type="entry name" value="MurD-like peptide ligases, peptide-binding domain"/>
    <property type="match status" value="1"/>
</dbReference>
<comment type="function">
    <text evidence="10 11">Involved in cell wall formation. Catalyzes the final step in the synthesis of UDP-N-acetylmuramoyl-pentapeptide, the precursor of murein.</text>
</comment>
<keyword evidence="2 10" id="KW-0436">Ligase</keyword>
<proteinExistence type="inferred from homology"/>
<dbReference type="AlphaFoldDB" id="A0A1H2SX73"/>
<dbReference type="HAMAP" id="MF_02019">
    <property type="entry name" value="MurF"/>
    <property type="match status" value="1"/>
</dbReference>
<accession>A0A1H2SX73</accession>
<evidence type="ECO:0000259" key="13">
    <source>
        <dbReference type="Pfam" id="PF02875"/>
    </source>
</evidence>
<dbReference type="GO" id="GO:0008360">
    <property type="term" value="P:regulation of cell shape"/>
    <property type="evidence" value="ECO:0007669"/>
    <property type="project" value="UniProtKB-KW"/>
</dbReference>
<comment type="subcellular location">
    <subcellularLocation>
        <location evidence="10 11">Cytoplasm</location>
    </subcellularLocation>
</comment>
<evidence type="ECO:0000256" key="2">
    <source>
        <dbReference type="ARBA" id="ARBA00022598"/>
    </source>
</evidence>
<evidence type="ECO:0000256" key="5">
    <source>
        <dbReference type="ARBA" id="ARBA00022840"/>
    </source>
</evidence>
<dbReference type="Pfam" id="PF02875">
    <property type="entry name" value="Mur_ligase_C"/>
    <property type="match status" value="1"/>
</dbReference>
<evidence type="ECO:0000256" key="3">
    <source>
        <dbReference type="ARBA" id="ARBA00022618"/>
    </source>
</evidence>
<feature type="domain" description="Mur ligase central" evidence="14">
    <location>
        <begin position="107"/>
        <end position="292"/>
    </location>
</feature>
<keyword evidence="8 10" id="KW-0131">Cell cycle</keyword>
<dbReference type="RefSeq" id="WP_074703953.1">
    <property type="nucleotide sequence ID" value="NZ_FNOP01000001.1"/>
</dbReference>
<dbReference type="Pfam" id="PF08245">
    <property type="entry name" value="Mur_ligase_M"/>
    <property type="match status" value="1"/>
</dbReference>
<keyword evidence="6 10" id="KW-0133">Cell shape</keyword>
<dbReference type="InterPro" id="IPR036615">
    <property type="entry name" value="Mur_ligase_C_dom_sf"/>
</dbReference>
<dbReference type="InterPro" id="IPR000713">
    <property type="entry name" value="Mur_ligase_N"/>
</dbReference>
<keyword evidence="4 10" id="KW-0547">Nucleotide-binding</keyword>
<dbReference type="GO" id="GO:0051301">
    <property type="term" value="P:cell division"/>
    <property type="evidence" value="ECO:0007669"/>
    <property type="project" value="UniProtKB-KW"/>
</dbReference>
<dbReference type="NCBIfam" id="TIGR01143">
    <property type="entry name" value="murF"/>
    <property type="match status" value="1"/>
</dbReference>
<dbReference type="GO" id="GO:0071555">
    <property type="term" value="P:cell wall organization"/>
    <property type="evidence" value="ECO:0007669"/>
    <property type="project" value="UniProtKB-KW"/>
</dbReference>
<organism evidence="15 16">
    <name type="scientific">Acidaminococcus fermentans</name>
    <dbReference type="NCBI Taxonomy" id="905"/>
    <lineage>
        <taxon>Bacteria</taxon>
        <taxon>Bacillati</taxon>
        <taxon>Bacillota</taxon>
        <taxon>Negativicutes</taxon>
        <taxon>Acidaminococcales</taxon>
        <taxon>Acidaminococcaceae</taxon>
        <taxon>Acidaminococcus</taxon>
    </lineage>
</organism>
<comment type="catalytic activity">
    <reaction evidence="10 11">
        <text>D-alanyl-D-alanine + UDP-N-acetyl-alpha-D-muramoyl-L-alanyl-gamma-D-glutamyl-meso-2,6-diaminopimelate + ATP = UDP-N-acetyl-alpha-D-muramoyl-L-alanyl-gamma-D-glutamyl-meso-2,6-diaminopimeloyl-D-alanyl-D-alanine + ADP + phosphate + H(+)</text>
        <dbReference type="Rhea" id="RHEA:28374"/>
        <dbReference type="ChEBI" id="CHEBI:15378"/>
        <dbReference type="ChEBI" id="CHEBI:30616"/>
        <dbReference type="ChEBI" id="CHEBI:43474"/>
        <dbReference type="ChEBI" id="CHEBI:57822"/>
        <dbReference type="ChEBI" id="CHEBI:61386"/>
        <dbReference type="ChEBI" id="CHEBI:83905"/>
        <dbReference type="ChEBI" id="CHEBI:456216"/>
        <dbReference type="EC" id="6.3.2.10"/>
    </reaction>
</comment>
<protein>
    <recommendedName>
        <fullName evidence="10 11">UDP-N-acetylmuramoyl-tripeptide--D-alanyl-D-alanine ligase</fullName>
        <ecNumber evidence="10 11">6.3.2.10</ecNumber>
    </recommendedName>
    <alternativeName>
        <fullName evidence="10">D-alanyl-D-alanine-adding enzyme</fullName>
    </alternativeName>
</protein>
<feature type="domain" description="Mur ligase N-terminal catalytic" evidence="12">
    <location>
        <begin position="25"/>
        <end position="70"/>
    </location>
</feature>
<keyword evidence="5 10" id="KW-0067">ATP-binding</keyword>
<evidence type="ECO:0000256" key="6">
    <source>
        <dbReference type="ARBA" id="ARBA00022960"/>
    </source>
</evidence>
<keyword evidence="1 10" id="KW-0963">Cytoplasm</keyword>
<dbReference type="GO" id="GO:0009252">
    <property type="term" value="P:peptidoglycan biosynthetic process"/>
    <property type="evidence" value="ECO:0007669"/>
    <property type="project" value="UniProtKB-UniRule"/>
</dbReference>
<name>A0A1H2SX73_ACIFE</name>
<feature type="binding site" evidence="10">
    <location>
        <begin position="109"/>
        <end position="115"/>
    </location>
    <ligand>
        <name>ATP</name>
        <dbReference type="ChEBI" id="CHEBI:30616"/>
    </ligand>
</feature>
<keyword evidence="9 10" id="KW-0961">Cell wall biogenesis/degradation</keyword>
<sequence length="460" mass="49254">MLDAALLKRALQVPMALEDGEEFTDVVTDSRAIVPGCLFVALKGEKFDGHRFVAQALEDGARAAVVSEVPAGVPADRCVVVPDTLTAYQQIASRYRLDKKGLTVIAITGSNGKTSTKDCIAAVLGEKYRVIKTQANFNNEIGLPKTLLTIREDTEMAVVEMGMRGLGQIRAMKHIAYPDAAVITNVGDTHLELLGSLENIAKAKSEILEDFTPKNHAFLNGDDPRVSVMETGAAVHTYGIDSDADVKAVEISADGLRTVFTYRSRITGATQKVQLPLIGRHNVMNALAAVAVGEVYGVPDAAIARGLENLKMTGMRQEILHFGPVTVINDAYNASPASMEAALRTLGDVVKSQGKGRAIAVLADMLELGAHSQSGHAQVGTWCSQYGVTELVCYGPESRFMAEAAQKAGVPVHYAQDRGEAARVLARLVRPDDVVLLKGSHGMEVFKLIDEVFRKGDAAC</sequence>
<dbReference type="InterPro" id="IPR035911">
    <property type="entry name" value="MurE/MurF_N"/>
</dbReference>
<dbReference type="SUPFAM" id="SSF53623">
    <property type="entry name" value="MurD-like peptide ligases, catalytic domain"/>
    <property type="match status" value="1"/>
</dbReference>
<evidence type="ECO:0000256" key="4">
    <source>
        <dbReference type="ARBA" id="ARBA00022741"/>
    </source>
</evidence>
<dbReference type="Gene3D" id="3.40.1190.10">
    <property type="entry name" value="Mur-like, catalytic domain"/>
    <property type="match status" value="1"/>
</dbReference>
<evidence type="ECO:0000259" key="12">
    <source>
        <dbReference type="Pfam" id="PF01225"/>
    </source>
</evidence>
<evidence type="ECO:0000256" key="8">
    <source>
        <dbReference type="ARBA" id="ARBA00023306"/>
    </source>
</evidence>
<dbReference type="PANTHER" id="PTHR43024">
    <property type="entry name" value="UDP-N-ACETYLMURAMOYL-TRIPEPTIDE--D-ALANYL-D-ALANINE LIGASE"/>
    <property type="match status" value="1"/>
</dbReference>
<dbReference type="GO" id="GO:0005737">
    <property type="term" value="C:cytoplasm"/>
    <property type="evidence" value="ECO:0007669"/>
    <property type="project" value="UniProtKB-SubCell"/>
</dbReference>
<evidence type="ECO:0000313" key="15">
    <source>
        <dbReference type="EMBL" id="SDW36273.1"/>
    </source>
</evidence>
<comment type="caution">
    <text evidence="15">The sequence shown here is derived from an EMBL/GenBank/DDBJ whole genome shotgun (WGS) entry which is preliminary data.</text>
</comment>
<gene>
    <name evidence="10" type="primary">murF</name>
    <name evidence="15" type="ORF">SAMN05216495_10146</name>
</gene>
<dbReference type="EC" id="6.3.2.10" evidence="10 11"/>
<evidence type="ECO:0000256" key="9">
    <source>
        <dbReference type="ARBA" id="ARBA00023316"/>
    </source>
</evidence>
<dbReference type="InterPro" id="IPR004101">
    <property type="entry name" value="Mur_ligase_C"/>
</dbReference>
<dbReference type="GO" id="GO:0005524">
    <property type="term" value="F:ATP binding"/>
    <property type="evidence" value="ECO:0007669"/>
    <property type="project" value="UniProtKB-UniRule"/>
</dbReference>
<dbReference type="SUPFAM" id="SSF63418">
    <property type="entry name" value="MurE/MurF N-terminal domain"/>
    <property type="match status" value="1"/>
</dbReference>
<reference evidence="15 16" key="1">
    <citation type="submission" date="2016-10" db="EMBL/GenBank/DDBJ databases">
        <authorList>
            <person name="Varghese N."/>
            <person name="Submissions S."/>
        </authorList>
    </citation>
    <scope>NUCLEOTIDE SEQUENCE [LARGE SCALE GENOMIC DNA]</scope>
    <source>
        <strain evidence="15 16">WCC6</strain>
    </source>
</reference>
<evidence type="ECO:0000256" key="10">
    <source>
        <dbReference type="HAMAP-Rule" id="MF_02019"/>
    </source>
</evidence>
<dbReference type="GO" id="GO:0047480">
    <property type="term" value="F:UDP-N-acetylmuramoyl-tripeptide-D-alanyl-D-alanine ligase activity"/>
    <property type="evidence" value="ECO:0007669"/>
    <property type="project" value="UniProtKB-UniRule"/>
</dbReference>
<dbReference type="Gene3D" id="3.90.190.20">
    <property type="entry name" value="Mur ligase, C-terminal domain"/>
    <property type="match status" value="1"/>
</dbReference>
<dbReference type="Pfam" id="PF01225">
    <property type="entry name" value="Mur_ligase"/>
    <property type="match status" value="1"/>
</dbReference>
<dbReference type="InterPro" id="IPR013221">
    <property type="entry name" value="Mur_ligase_cen"/>
</dbReference>
<keyword evidence="7 10" id="KW-0573">Peptidoglycan synthesis</keyword>